<dbReference type="GO" id="GO:0045134">
    <property type="term" value="F:UDP phosphatase activity"/>
    <property type="evidence" value="ECO:0007669"/>
    <property type="project" value="TreeGrafter"/>
</dbReference>
<feature type="transmembrane region" description="Helical" evidence="7">
    <location>
        <begin position="531"/>
        <end position="554"/>
    </location>
</feature>
<keyword evidence="2 5" id="KW-0378">Hydrolase</keyword>
<dbReference type="CDD" id="cd24039">
    <property type="entry name" value="ASKHA_NBD_YND1-like"/>
    <property type="match status" value="1"/>
</dbReference>
<dbReference type="GO" id="GO:0006256">
    <property type="term" value="P:UDP catabolic process"/>
    <property type="evidence" value="ECO:0007669"/>
    <property type="project" value="TreeGrafter"/>
</dbReference>
<evidence type="ECO:0000256" key="4">
    <source>
        <dbReference type="PIRSR" id="PIRSR600407-2"/>
    </source>
</evidence>
<dbReference type="GO" id="GO:0004382">
    <property type="term" value="F:GDP phosphatase activity"/>
    <property type="evidence" value="ECO:0007669"/>
    <property type="project" value="TreeGrafter"/>
</dbReference>
<feature type="compositionally biased region" description="Polar residues" evidence="6">
    <location>
        <begin position="826"/>
        <end position="846"/>
    </location>
</feature>
<dbReference type="GO" id="GO:0005524">
    <property type="term" value="F:ATP binding"/>
    <property type="evidence" value="ECO:0007669"/>
    <property type="project" value="UniProtKB-KW"/>
</dbReference>
<feature type="region of interest" description="Disordered" evidence="6">
    <location>
        <begin position="716"/>
        <end position="742"/>
    </location>
</feature>
<keyword evidence="4" id="KW-0067">ATP-binding</keyword>
<feature type="compositionally biased region" description="Low complexity" evidence="6">
    <location>
        <begin position="638"/>
        <end position="656"/>
    </location>
</feature>
<keyword evidence="7" id="KW-1133">Transmembrane helix</keyword>
<dbReference type="InterPro" id="IPR000407">
    <property type="entry name" value="GDA1_CD39_NTPase"/>
</dbReference>
<feature type="compositionally biased region" description="Low complexity" evidence="6">
    <location>
        <begin position="595"/>
        <end position="612"/>
    </location>
</feature>
<dbReference type="PANTHER" id="PTHR11782:SF121">
    <property type="entry name" value="NUCLEOSIDE-DIPHOSPHATASE MIG-23"/>
    <property type="match status" value="1"/>
</dbReference>
<evidence type="ECO:0008006" key="10">
    <source>
        <dbReference type="Google" id="ProtNLM"/>
    </source>
</evidence>
<evidence type="ECO:0000256" key="7">
    <source>
        <dbReference type="SAM" id="Phobius"/>
    </source>
</evidence>
<keyword evidence="4" id="KW-0547">Nucleotide-binding</keyword>
<organism evidence="8 9">
    <name type="scientific">Puccinia coronata f. sp. avenae</name>
    <dbReference type="NCBI Taxonomy" id="200324"/>
    <lineage>
        <taxon>Eukaryota</taxon>
        <taxon>Fungi</taxon>
        <taxon>Dikarya</taxon>
        <taxon>Basidiomycota</taxon>
        <taxon>Pucciniomycotina</taxon>
        <taxon>Pucciniomycetes</taxon>
        <taxon>Pucciniales</taxon>
        <taxon>Pucciniaceae</taxon>
        <taxon>Puccinia</taxon>
    </lineage>
</organism>
<protein>
    <recommendedName>
        <fullName evidence="10">Golgi apyrase</fullName>
    </recommendedName>
</protein>
<evidence type="ECO:0000256" key="3">
    <source>
        <dbReference type="PIRSR" id="PIRSR600407-1"/>
    </source>
</evidence>
<evidence type="ECO:0000313" key="8">
    <source>
        <dbReference type="EMBL" id="PLW12136.1"/>
    </source>
</evidence>
<evidence type="ECO:0000256" key="6">
    <source>
        <dbReference type="SAM" id="MobiDB-lite"/>
    </source>
</evidence>
<feature type="binding site" evidence="4">
    <location>
        <begin position="201"/>
        <end position="205"/>
    </location>
    <ligand>
        <name>ATP</name>
        <dbReference type="ChEBI" id="CHEBI:30616"/>
    </ligand>
</feature>
<evidence type="ECO:0000313" key="9">
    <source>
        <dbReference type="Proteomes" id="UP000235392"/>
    </source>
</evidence>
<dbReference type="GO" id="GO:0046036">
    <property type="term" value="P:CTP metabolic process"/>
    <property type="evidence" value="ECO:0007669"/>
    <property type="project" value="TreeGrafter"/>
</dbReference>
<proteinExistence type="inferred from homology"/>
<feature type="region of interest" description="Disordered" evidence="6">
    <location>
        <begin position="488"/>
        <end position="509"/>
    </location>
</feature>
<dbReference type="Pfam" id="PF01150">
    <property type="entry name" value="GDA1_CD39"/>
    <property type="match status" value="1"/>
</dbReference>
<feature type="region of interest" description="Disordered" evidence="6">
    <location>
        <begin position="574"/>
        <end position="612"/>
    </location>
</feature>
<comment type="caution">
    <text evidence="8">The sequence shown here is derived from an EMBL/GenBank/DDBJ whole genome shotgun (WGS) entry which is preliminary data.</text>
</comment>
<dbReference type="GO" id="GO:0005794">
    <property type="term" value="C:Golgi apparatus"/>
    <property type="evidence" value="ECO:0007669"/>
    <property type="project" value="TreeGrafter"/>
</dbReference>
<dbReference type="EMBL" id="PGCI01000896">
    <property type="protein sequence ID" value="PLW12136.1"/>
    <property type="molecule type" value="Genomic_DNA"/>
</dbReference>
<feature type="region of interest" description="Disordered" evidence="6">
    <location>
        <begin position="826"/>
        <end position="852"/>
    </location>
</feature>
<dbReference type="Proteomes" id="UP000235392">
    <property type="component" value="Unassembled WGS sequence"/>
</dbReference>
<dbReference type="GO" id="GO:0017111">
    <property type="term" value="F:ribonucleoside triphosphate phosphatase activity"/>
    <property type="evidence" value="ECO:0007669"/>
    <property type="project" value="TreeGrafter"/>
</dbReference>
<feature type="compositionally biased region" description="Basic residues" evidence="6">
    <location>
        <begin position="581"/>
        <end position="594"/>
    </location>
</feature>
<evidence type="ECO:0000256" key="1">
    <source>
        <dbReference type="ARBA" id="ARBA00009283"/>
    </source>
</evidence>
<dbReference type="GO" id="GO:0016020">
    <property type="term" value="C:membrane"/>
    <property type="evidence" value="ECO:0007669"/>
    <property type="project" value="TreeGrafter"/>
</dbReference>
<name>A0A2N5SFW2_9BASI</name>
<feature type="active site" description="Proton acceptor" evidence="3">
    <location>
        <position position="163"/>
    </location>
</feature>
<dbReference type="Gene3D" id="3.30.420.150">
    <property type="entry name" value="Exopolyphosphatase. Domain 2"/>
    <property type="match status" value="1"/>
</dbReference>
<keyword evidence="7" id="KW-0472">Membrane</keyword>
<accession>A0A2N5SFW2</accession>
<comment type="similarity">
    <text evidence="1 5">Belongs to the GDA1/CD39 NTPase family.</text>
</comment>
<evidence type="ECO:0000256" key="2">
    <source>
        <dbReference type="ARBA" id="ARBA00022801"/>
    </source>
</evidence>
<gene>
    <name evidence="8" type="ORF">PCASD_17932</name>
</gene>
<dbReference type="PROSITE" id="PS01238">
    <property type="entry name" value="GDA1_CD39_NTPASE"/>
    <property type="match status" value="1"/>
</dbReference>
<dbReference type="Gene3D" id="3.30.420.40">
    <property type="match status" value="1"/>
</dbReference>
<evidence type="ECO:0000256" key="5">
    <source>
        <dbReference type="RuleBase" id="RU003833"/>
    </source>
</evidence>
<sequence>MESATPTTTHSEWLDDRQFGIVLDAGSSGTRIQVYSWKSPRAQLKHRIDTHQSTKVLPRIETGVQAGNDWQLKVEPGISSFGSHPHHLGEYLKPLLDHALKLIPARQLPTTPFYLLATAGMRLLPQSQQDDILEQACTYIKSNYRFQITDCYEHIQIISGEDEGTFGWVAVNYLMDGFDPPHHSVPPSQASSTFGFLDMGGASTQIAFEPNQLARIEHADNLTPLTLKLLDGTDISHSVFVTTWLGYGTNKARERYTEELVQRYSLDHQTRQLNQNAETSIIPDPCLPTSLLLPSPSPTYQFNGTGDFKQCIRNVSPLLNKNAPCLDQPCLFDGKHVPPIDFSVNRFIGISEYWYSTQDLWSMGGIYDFVEFEKKAISYCKLDWEEIIEKHKSGTQWPSNVEISRLETQCFKAAWIINILHEGIGIPRIIDKGGQGDRTDYNQEGIQKAAQKGLLSSAPPNFQSLNEVGNITVSWTLGKMVLELSQQIPSSHQSSSQHTSSFPHLPGIHTPQLAGGLKDQLSHAQSWIEPMALLGIMLGALVLWFLFSFSRALYQLQKERRLGGQGYVLASMEEGDSARREAHHARQSTARRKPSLSSPRHSFHSSSNSPSRLIQQTVSRAFGAWSSRGSMPGHRSLSASHPSSPRPTRTSRHGSPNHSKMSTHGVFGDGAEEEQKMLVPPVSITTSLSAPVGGTGYQSTPSTRTSVDEGLFATLPLSRTGSSSGSKRFTDDRGSASTPHHQLSLDPAAAAAGLQVDHLFPAERPKYRFSHSKSFQSLASPTDEDSHHYHHHLDDHDYQPWAIHDRAHSSTQHPLLSPYHDTNFLHSQQHQQKRTVNSHSCTNLSELNRHPQ</sequence>
<feature type="region of interest" description="Disordered" evidence="6">
    <location>
        <begin position="625"/>
        <end position="666"/>
    </location>
</feature>
<keyword evidence="7" id="KW-0812">Transmembrane</keyword>
<feature type="compositionally biased region" description="Low complexity" evidence="6">
    <location>
        <begin position="488"/>
        <end position="501"/>
    </location>
</feature>
<dbReference type="AlphaFoldDB" id="A0A2N5SFW2"/>
<dbReference type="PANTHER" id="PTHR11782">
    <property type="entry name" value="ADENOSINE/GUANOSINE DIPHOSPHATASE"/>
    <property type="match status" value="1"/>
</dbReference>
<reference evidence="8 9" key="1">
    <citation type="submission" date="2017-11" db="EMBL/GenBank/DDBJ databases">
        <title>De novo assembly and phasing of dikaryotic genomes from two isolates of Puccinia coronata f. sp. avenae, the causal agent of oat crown rust.</title>
        <authorList>
            <person name="Miller M.E."/>
            <person name="Zhang Y."/>
            <person name="Omidvar V."/>
            <person name="Sperschneider J."/>
            <person name="Schwessinger B."/>
            <person name="Raley C."/>
            <person name="Palmer J.M."/>
            <person name="Garnica D."/>
            <person name="Upadhyaya N."/>
            <person name="Rathjen J."/>
            <person name="Taylor J.M."/>
            <person name="Park R.F."/>
            <person name="Dodds P.N."/>
            <person name="Hirsch C.D."/>
            <person name="Kianian S.F."/>
            <person name="Figueroa M."/>
        </authorList>
    </citation>
    <scope>NUCLEOTIDE SEQUENCE [LARGE SCALE GENOMIC DNA]</scope>
    <source>
        <strain evidence="8">12SD80</strain>
    </source>
</reference>
<feature type="compositionally biased region" description="Polar residues" evidence="6">
    <location>
        <begin position="717"/>
        <end position="727"/>
    </location>
</feature>